<evidence type="ECO:0000256" key="11">
    <source>
        <dbReference type="PROSITE-ProRule" id="PRU00043"/>
    </source>
</evidence>
<dbReference type="InterPro" id="IPR020894">
    <property type="entry name" value="Cadherin_CS"/>
</dbReference>
<dbReference type="InterPro" id="IPR002126">
    <property type="entry name" value="Cadherin-like_dom"/>
</dbReference>
<evidence type="ECO:0000313" key="15">
    <source>
        <dbReference type="Proteomes" id="UP000030746"/>
    </source>
</evidence>
<evidence type="ECO:0000256" key="12">
    <source>
        <dbReference type="SAM" id="SignalP"/>
    </source>
</evidence>
<keyword evidence="5" id="KW-0677">Repeat</keyword>
<dbReference type="InterPro" id="IPR050174">
    <property type="entry name" value="Protocadherin/Cadherin-CA"/>
</dbReference>
<feature type="chain" id="PRO_5004719689" description="Cadherin domain-containing protein" evidence="12">
    <location>
        <begin position="22"/>
        <end position="675"/>
    </location>
</feature>
<evidence type="ECO:0000256" key="4">
    <source>
        <dbReference type="ARBA" id="ARBA00022729"/>
    </source>
</evidence>
<dbReference type="AlphaFoldDB" id="V4BP03"/>
<dbReference type="HOGENOM" id="CLU_006480_5_1_1"/>
<proteinExistence type="predicted"/>
<dbReference type="CDD" id="cd11304">
    <property type="entry name" value="Cadherin_repeat"/>
    <property type="match status" value="6"/>
</dbReference>
<evidence type="ECO:0000256" key="10">
    <source>
        <dbReference type="ARBA" id="ARBA00023180"/>
    </source>
</evidence>
<dbReference type="RefSeq" id="XP_009058655.1">
    <property type="nucleotide sequence ID" value="XM_009060407.1"/>
</dbReference>
<evidence type="ECO:0000259" key="13">
    <source>
        <dbReference type="PROSITE" id="PS50268"/>
    </source>
</evidence>
<reference evidence="14 15" key="1">
    <citation type="journal article" date="2013" name="Nature">
        <title>Insights into bilaterian evolution from three spiralian genomes.</title>
        <authorList>
            <person name="Simakov O."/>
            <person name="Marletaz F."/>
            <person name="Cho S.J."/>
            <person name="Edsinger-Gonzales E."/>
            <person name="Havlak P."/>
            <person name="Hellsten U."/>
            <person name="Kuo D.H."/>
            <person name="Larsson T."/>
            <person name="Lv J."/>
            <person name="Arendt D."/>
            <person name="Savage R."/>
            <person name="Osoegawa K."/>
            <person name="de Jong P."/>
            <person name="Grimwood J."/>
            <person name="Chapman J.A."/>
            <person name="Shapiro H."/>
            <person name="Aerts A."/>
            <person name="Otillar R.P."/>
            <person name="Terry A.Y."/>
            <person name="Boore J.L."/>
            <person name="Grigoriev I.V."/>
            <person name="Lindberg D.R."/>
            <person name="Seaver E.C."/>
            <person name="Weisblat D.A."/>
            <person name="Putnam N.H."/>
            <person name="Rokhsar D.S."/>
        </authorList>
    </citation>
    <scope>NUCLEOTIDE SEQUENCE [LARGE SCALE GENOMIC DNA]</scope>
</reference>
<feature type="non-terminal residue" evidence="14">
    <location>
        <position position="675"/>
    </location>
</feature>
<dbReference type="Pfam" id="PF00028">
    <property type="entry name" value="Cadherin"/>
    <property type="match status" value="5"/>
</dbReference>
<dbReference type="FunFam" id="2.60.40.60:FF:000092">
    <property type="entry name" value="Protocadherin 8"/>
    <property type="match status" value="2"/>
</dbReference>
<feature type="domain" description="Cadherin" evidence="13">
    <location>
        <begin position="574"/>
        <end position="674"/>
    </location>
</feature>
<organism evidence="14 15">
    <name type="scientific">Lottia gigantea</name>
    <name type="common">Giant owl limpet</name>
    <dbReference type="NCBI Taxonomy" id="225164"/>
    <lineage>
        <taxon>Eukaryota</taxon>
        <taxon>Metazoa</taxon>
        <taxon>Spiralia</taxon>
        <taxon>Lophotrochozoa</taxon>
        <taxon>Mollusca</taxon>
        <taxon>Gastropoda</taxon>
        <taxon>Patellogastropoda</taxon>
        <taxon>Lottioidea</taxon>
        <taxon>Lottiidae</taxon>
        <taxon>Lottia</taxon>
    </lineage>
</organism>
<keyword evidence="4 12" id="KW-0732">Signal</keyword>
<keyword evidence="8" id="KW-1133">Transmembrane helix</keyword>
<keyword evidence="3" id="KW-0812">Transmembrane</keyword>
<evidence type="ECO:0000256" key="8">
    <source>
        <dbReference type="ARBA" id="ARBA00022989"/>
    </source>
</evidence>
<dbReference type="PROSITE" id="PS00232">
    <property type="entry name" value="CADHERIN_1"/>
    <property type="match status" value="4"/>
</dbReference>
<keyword evidence="7" id="KW-0130">Cell adhesion</keyword>
<dbReference type="PROSITE" id="PS50268">
    <property type="entry name" value="CADHERIN_2"/>
    <property type="match status" value="6"/>
</dbReference>
<feature type="domain" description="Cadherin" evidence="13">
    <location>
        <begin position="139"/>
        <end position="249"/>
    </location>
</feature>
<keyword evidence="10" id="KW-0325">Glycoprotein</keyword>
<dbReference type="SUPFAM" id="SSF49313">
    <property type="entry name" value="Cadherin-like"/>
    <property type="match status" value="6"/>
</dbReference>
<name>V4BP03_LOTGI</name>
<dbReference type="FunFam" id="2.60.40.60:FF:000094">
    <property type="entry name" value="protocadherin gamma-C4 isoform X2"/>
    <property type="match status" value="1"/>
</dbReference>
<dbReference type="InterPro" id="IPR013164">
    <property type="entry name" value="Cadherin_N"/>
</dbReference>
<dbReference type="GO" id="GO:0005509">
    <property type="term" value="F:calcium ion binding"/>
    <property type="evidence" value="ECO:0007669"/>
    <property type="project" value="UniProtKB-UniRule"/>
</dbReference>
<dbReference type="EMBL" id="KB202367">
    <property type="protein sequence ID" value="ESO90659.1"/>
    <property type="molecule type" value="Genomic_DNA"/>
</dbReference>
<keyword evidence="15" id="KW-1185">Reference proteome</keyword>
<dbReference type="FunFam" id="2.60.40.60:FF:000007">
    <property type="entry name" value="Protocadherin alpha 2"/>
    <property type="match status" value="1"/>
</dbReference>
<dbReference type="KEGG" id="lgi:LOTGIDRAFT_123092"/>
<dbReference type="CTD" id="20232193"/>
<feature type="signal peptide" evidence="12">
    <location>
        <begin position="1"/>
        <end position="21"/>
    </location>
</feature>
<feature type="domain" description="Cadherin" evidence="13">
    <location>
        <begin position="363"/>
        <end position="467"/>
    </location>
</feature>
<feature type="domain" description="Cadherin" evidence="13">
    <location>
        <begin position="250"/>
        <end position="358"/>
    </location>
</feature>
<keyword evidence="6 11" id="KW-0106">Calcium</keyword>
<sequence length="675" mass="73974">MNISSVVLAFILLMSLYGVNCQLDELFYDLQEERGPVVVIADLSTDSNVSSVLDSTEMPFLKFQLYSGPSRTNFRLNNLTGYLSAVERIDREAICRFQITCVIRLNVGIQSLKPGSSFFHTITVYINIEDINDNSPLFPEVTSNLAIMESAAIGSTYIIDGATDLDTGEGNSVQSYSLVPESPVFGIKTQRKLDGSIEVRLVIVAELDREGVSHYDVTVMAYDGGNPRKSGEMTLSINVTDVNDNWPQFTNTVYNASVNETTATNVAFTTVSATDADDGPNGQISYRFSSRQTDFAAVRYFGINSENGEIYPTMSLSPLQGQTKRIVIEATDSGSDIKVSQCIVQVTVLDNANNPPTIRINLLNENNTVEILESASIGSLVAHFVTSDKDSGQNGVVSCFVSNSSEFSVRQIKINQFKVVLSQKVDRETQSSHQMSLVCQDGGQPPLQTTVGLKVMLIDVNDNSPVFENNKIYLNVSENNENGLKLTTVRATDVDVEENGAVTYRLGRVSPMTSTIFVNQTTGDVIVLGSFDYESEKNVNITVIAEDGGVPPLSSSETLYLSIIDENDNSPYFDEPVYIFNIKENLASGQFVGKVKAKDDDSGVNGRLNYMLEQNSSLPFSFSNDGDLTTLKSFDREEKATYNFKVIAYDLSDSPKSSNVLVTVSILDQNDNIPT</sequence>
<dbReference type="FunFam" id="2.60.40.60:FF:000002">
    <property type="entry name" value="Protocadherin alpha 2"/>
    <property type="match status" value="1"/>
</dbReference>
<feature type="domain" description="Cadherin" evidence="13">
    <location>
        <begin position="468"/>
        <end position="573"/>
    </location>
</feature>
<gene>
    <name evidence="14" type="ORF">LOTGIDRAFT_123092</name>
</gene>
<dbReference type="OrthoDB" id="6252479at2759"/>
<evidence type="ECO:0000313" key="14">
    <source>
        <dbReference type="EMBL" id="ESO90659.1"/>
    </source>
</evidence>
<comment type="subcellular location">
    <subcellularLocation>
        <location evidence="1">Cell membrane</location>
        <topology evidence="1">Single-pass type I membrane protein</topology>
    </subcellularLocation>
</comment>
<dbReference type="GO" id="GO:0007156">
    <property type="term" value="P:homophilic cell adhesion via plasma membrane adhesion molecules"/>
    <property type="evidence" value="ECO:0007669"/>
    <property type="project" value="InterPro"/>
</dbReference>
<keyword evidence="2" id="KW-1003">Cell membrane</keyword>
<evidence type="ECO:0000256" key="1">
    <source>
        <dbReference type="ARBA" id="ARBA00004251"/>
    </source>
</evidence>
<evidence type="ECO:0000256" key="5">
    <source>
        <dbReference type="ARBA" id="ARBA00022737"/>
    </source>
</evidence>
<dbReference type="PANTHER" id="PTHR24028:SF146">
    <property type="entry name" value="CADHERIN 96CB, ISOFORM D-RELATED"/>
    <property type="match status" value="1"/>
</dbReference>
<dbReference type="SMART" id="SM00112">
    <property type="entry name" value="CA"/>
    <property type="match status" value="6"/>
</dbReference>
<dbReference type="Gene3D" id="2.60.40.60">
    <property type="entry name" value="Cadherins"/>
    <property type="match status" value="6"/>
</dbReference>
<dbReference type="PRINTS" id="PR00205">
    <property type="entry name" value="CADHERIN"/>
</dbReference>
<protein>
    <recommendedName>
        <fullName evidence="13">Cadherin domain-containing protein</fullName>
    </recommendedName>
</protein>
<dbReference type="PANTHER" id="PTHR24028">
    <property type="entry name" value="CADHERIN-87A"/>
    <property type="match status" value="1"/>
</dbReference>
<dbReference type="Proteomes" id="UP000030746">
    <property type="component" value="Unassembled WGS sequence"/>
</dbReference>
<dbReference type="GeneID" id="20232193"/>
<dbReference type="Pfam" id="PF08266">
    <property type="entry name" value="Cadherin_2"/>
    <property type="match status" value="1"/>
</dbReference>
<evidence type="ECO:0000256" key="3">
    <source>
        <dbReference type="ARBA" id="ARBA00022692"/>
    </source>
</evidence>
<feature type="domain" description="Cadherin" evidence="13">
    <location>
        <begin position="54"/>
        <end position="138"/>
    </location>
</feature>
<dbReference type="GO" id="GO:0005886">
    <property type="term" value="C:plasma membrane"/>
    <property type="evidence" value="ECO:0007669"/>
    <property type="project" value="UniProtKB-SubCell"/>
</dbReference>
<accession>V4BP03</accession>
<evidence type="ECO:0000256" key="2">
    <source>
        <dbReference type="ARBA" id="ARBA00022475"/>
    </source>
</evidence>
<dbReference type="InterPro" id="IPR015919">
    <property type="entry name" value="Cadherin-like_sf"/>
</dbReference>
<evidence type="ECO:0000256" key="9">
    <source>
        <dbReference type="ARBA" id="ARBA00023136"/>
    </source>
</evidence>
<keyword evidence="9" id="KW-0472">Membrane</keyword>
<dbReference type="OMA" id="ICTRYLI"/>
<evidence type="ECO:0000256" key="7">
    <source>
        <dbReference type="ARBA" id="ARBA00022889"/>
    </source>
</evidence>
<evidence type="ECO:0000256" key="6">
    <source>
        <dbReference type="ARBA" id="ARBA00022837"/>
    </source>
</evidence>